<dbReference type="GO" id="GO:0070402">
    <property type="term" value="F:NADPH binding"/>
    <property type="evidence" value="ECO:0007669"/>
    <property type="project" value="TreeGrafter"/>
</dbReference>
<dbReference type="EC" id="1.6.5.5" evidence="4"/>
<keyword evidence="2 4" id="KW-0560">Oxidoreductase</keyword>
<dbReference type="SUPFAM" id="SSF51735">
    <property type="entry name" value="NAD(P)-binding Rossmann-fold domains"/>
    <property type="match status" value="1"/>
</dbReference>
<protein>
    <submittedName>
        <fullName evidence="4">NADPH2:quinone reductase</fullName>
        <ecNumber evidence="4">1.6.5.5</ecNumber>
    </submittedName>
</protein>
<dbReference type="EMBL" id="CP003803">
    <property type="protein sequence ID" value="AGF47056.1"/>
    <property type="molecule type" value="Genomic_DNA"/>
</dbReference>
<dbReference type="SUPFAM" id="SSF50129">
    <property type="entry name" value="GroES-like"/>
    <property type="match status" value="1"/>
</dbReference>
<dbReference type="GO" id="GO:0003960">
    <property type="term" value="F:quinone reductase (NADPH) activity"/>
    <property type="evidence" value="ECO:0007669"/>
    <property type="project" value="UniProtKB-EC"/>
</dbReference>
<evidence type="ECO:0000313" key="5">
    <source>
        <dbReference type="Proteomes" id="UP000011547"/>
    </source>
</evidence>
<dbReference type="Pfam" id="PF08240">
    <property type="entry name" value="ADH_N"/>
    <property type="match status" value="1"/>
</dbReference>
<dbReference type="eggNOG" id="COG0604">
    <property type="taxonomic scope" value="Bacteria"/>
</dbReference>
<dbReference type="InterPro" id="IPR036291">
    <property type="entry name" value="NAD(P)-bd_dom_sf"/>
</dbReference>
<feature type="domain" description="Enoyl reductase (ER)" evidence="3">
    <location>
        <begin position="10"/>
        <end position="323"/>
    </location>
</feature>
<dbReference type="InterPro" id="IPR020843">
    <property type="entry name" value="ER"/>
</dbReference>
<dbReference type="CDD" id="cd05276">
    <property type="entry name" value="p53_inducible_oxidoreductase"/>
    <property type="match status" value="1"/>
</dbReference>
<keyword evidence="5" id="KW-1185">Reference proteome</keyword>
<proteinExistence type="predicted"/>
<accession>M1LSE8</accession>
<dbReference type="Gene3D" id="3.40.50.720">
    <property type="entry name" value="NAD(P)-binding Rossmann-like Domain"/>
    <property type="match status" value="1"/>
</dbReference>
<dbReference type="PANTHER" id="PTHR48106">
    <property type="entry name" value="QUINONE OXIDOREDUCTASE PIG3-RELATED"/>
    <property type="match status" value="1"/>
</dbReference>
<dbReference type="InterPro" id="IPR014189">
    <property type="entry name" value="Quinone_OxRdtase_PIG3"/>
</dbReference>
<evidence type="ECO:0000313" key="4">
    <source>
        <dbReference type="EMBL" id="AGF47056.1"/>
    </source>
</evidence>
<dbReference type="HOGENOM" id="CLU_026673_3_4_4"/>
<reference evidence="4 5" key="1">
    <citation type="journal article" date="2013" name="Genome Biol. Evol.">
        <title>Genome evolution and phylogenomic analysis of candidatus kinetoplastibacterium, the betaproteobacterial endosymbionts of strigomonas and angomonas.</title>
        <authorList>
            <person name="Alves J.M."/>
            <person name="Serrano M.G."/>
            <person name="Maia da Silva F."/>
            <person name="Voegtly L.J."/>
            <person name="Matveyev A.V."/>
            <person name="Teixeira M.M."/>
            <person name="Camargo E.P."/>
            <person name="Buck G.A."/>
        </authorList>
    </citation>
    <scope>NUCLEOTIDE SEQUENCE [LARGE SCALE GENOMIC DNA]</scope>
    <source>
        <strain evidence="4 5">TCC079E</strain>
    </source>
</reference>
<name>M1LSE8_9PROT</name>
<dbReference type="Gene3D" id="3.90.180.10">
    <property type="entry name" value="Medium-chain alcohol dehydrogenases, catalytic domain"/>
    <property type="match status" value="1"/>
</dbReference>
<dbReference type="OrthoDB" id="9780520at2"/>
<dbReference type="KEGG" id="kde:CDSE_0798"/>
<dbReference type="SMART" id="SM00829">
    <property type="entry name" value="PKS_ER"/>
    <property type="match status" value="1"/>
</dbReference>
<dbReference type="NCBIfam" id="TIGR02824">
    <property type="entry name" value="quinone_pig3"/>
    <property type="match status" value="1"/>
</dbReference>
<dbReference type="InterPro" id="IPR013154">
    <property type="entry name" value="ADH-like_N"/>
</dbReference>
<dbReference type="RefSeq" id="WP_015396467.1">
    <property type="nucleotide sequence ID" value="NC_020294.1"/>
</dbReference>
<dbReference type="PANTHER" id="PTHR48106:SF8">
    <property type="entry name" value="OS02G0805600 PROTEIN"/>
    <property type="match status" value="1"/>
</dbReference>
<dbReference type="Proteomes" id="UP000011547">
    <property type="component" value="Chromosome"/>
</dbReference>
<evidence type="ECO:0000256" key="1">
    <source>
        <dbReference type="ARBA" id="ARBA00022857"/>
    </source>
</evidence>
<dbReference type="STRING" id="1208919.CDSE_0798"/>
<evidence type="ECO:0000256" key="2">
    <source>
        <dbReference type="ARBA" id="ARBA00023002"/>
    </source>
</evidence>
<dbReference type="InterPro" id="IPR011032">
    <property type="entry name" value="GroES-like_sf"/>
</dbReference>
<organism evidence="4 5">
    <name type="scientific">Candidatus Kinetoplastidibacterium desouzai TCC079E</name>
    <dbReference type="NCBI Taxonomy" id="1208919"/>
    <lineage>
        <taxon>Bacteria</taxon>
        <taxon>Pseudomonadati</taxon>
        <taxon>Pseudomonadota</taxon>
        <taxon>Betaproteobacteria</taxon>
        <taxon>Candidatus Kinetoplastidibacterium</taxon>
    </lineage>
</organism>
<dbReference type="PATRIC" id="fig|1208919.3.peg.497"/>
<sequence>MKVVEINGYGAADVLRIANRPIPRPKKEEVLIKVIASGVNRPDIFQRQGLYNPPNGASDLLGLEVSGEIIDGDLSSGEFNIGDKVCALVNGGGYSEYCLAHISHCLIIPDSVSIEDAAGLPESLFTVWSNVFGIGHLSVGDSLLVHGGSSGIGVMAVQIAKALGYYVYATAGTDRKVIAVESLGAVKCINYKNEDFVDKILELTNMNGVNLVLDMVSGSYLQRNIKILSENGIISIIALLGGSRSFINCADILKKRLRISGSMLRSQSVAFKANLAKSLIKYVWPLIEKKLVKPVTYAYFPLDQVSSAHKMMESGEHIGKIILKI</sequence>
<gene>
    <name evidence="4" type="ORF">CDSE_0798</name>
</gene>
<evidence type="ECO:0000259" key="3">
    <source>
        <dbReference type="SMART" id="SM00829"/>
    </source>
</evidence>
<dbReference type="InterPro" id="IPR013149">
    <property type="entry name" value="ADH-like_C"/>
</dbReference>
<dbReference type="AlphaFoldDB" id="M1LSE8"/>
<keyword evidence="1" id="KW-0521">NADP</keyword>
<dbReference type="Pfam" id="PF00107">
    <property type="entry name" value="ADH_zinc_N"/>
    <property type="match status" value="1"/>
</dbReference>